<dbReference type="EMBL" id="CP029289">
    <property type="protein sequence ID" value="AWR93789.1"/>
    <property type="molecule type" value="Genomic_DNA"/>
</dbReference>
<dbReference type="SUPFAM" id="SSF55103">
    <property type="entry name" value="FAD-linked oxidases, C-terminal domain"/>
    <property type="match status" value="1"/>
</dbReference>
<dbReference type="PROSITE" id="PS51387">
    <property type="entry name" value="FAD_PCMH"/>
    <property type="match status" value="1"/>
</dbReference>
<dbReference type="OrthoDB" id="26910at2157"/>
<dbReference type="SUPFAM" id="SSF56176">
    <property type="entry name" value="FAD-binding/transporter-associated domain-like"/>
    <property type="match status" value="1"/>
</dbReference>
<dbReference type="GO" id="GO:0071949">
    <property type="term" value="F:FAD binding"/>
    <property type="evidence" value="ECO:0007669"/>
    <property type="project" value="InterPro"/>
</dbReference>
<dbReference type="InterPro" id="IPR036318">
    <property type="entry name" value="FAD-bd_PCMH-like_sf"/>
</dbReference>
<dbReference type="GO" id="GO:0004458">
    <property type="term" value="F:D-lactate dehydrogenase (cytochrome) activity"/>
    <property type="evidence" value="ECO:0007669"/>
    <property type="project" value="TreeGrafter"/>
</dbReference>
<name>A0A2U9ICQ6_9CREN</name>
<evidence type="ECO:0000259" key="3">
    <source>
        <dbReference type="PROSITE" id="PS51387"/>
    </source>
</evidence>
<dbReference type="InterPro" id="IPR016164">
    <property type="entry name" value="FAD-linked_Oxase-like_C"/>
</dbReference>
<protein>
    <submittedName>
        <fullName evidence="4">FAD-linked oxidase</fullName>
    </submittedName>
</protein>
<evidence type="ECO:0000313" key="4">
    <source>
        <dbReference type="EMBL" id="AWR93789.1"/>
    </source>
</evidence>
<dbReference type="Proteomes" id="UP000248044">
    <property type="component" value="Chromosome"/>
</dbReference>
<gene>
    <name evidence="4" type="ORF">DFR85_03315</name>
</gene>
<dbReference type="InterPro" id="IPR016171">
    <property type="entry name" value="Vanillyl_alc_oxidase_C-sub2"/>
</dbReference>
<dbReference type="RefSeq" id="WP_110269673.1">
    <property type="nucleotide sequence ID" value="NZ_CP029289.2"/>
</dbReference>
<dbReference type="InterPro" id="IPR016166">
    <property type="entry name" value="FAD-bd_PCMH"/>
</dbReference>
<evidence type="ECO:0000256" key="2">
    <source>
        <dbReference type="ARBA" id="ARBA00022827"/>
    </source>
</evidence>
<dbReference type="InterPro" id="IPR006094">
    <property type="entry name" value="Oxid_FAD_bind_N"/>
</dbReference>
<dbReference type="Gene3D" id="1.10.45.10">
    <property type="entry name" value="Vanillyl-alcohol Oxidase, Chain A, domain 4"/>
    <property type="match status" value="1"/>
</dbReference>
<proteinExistence type="predicted"/>
<feature type="domain" description="FAD-binding PCMH-type" evidence="3">
    <location>
        <begin position="39"/>
        <end position="205"/>
    </location>
</feature>
<reference evidence="4 5" key="1">
    <citation type="submission" date="2018-05" db="EMBL/GenBank/DDBJ databases">
        <title>Complete Genome Sequences of Extremely Thermoacidophilic, Metal-Mobilizing Type-Strain Members of the Archaeal Family Sulfolobaceae: Acidianus brierleyi DSM-1651T, Acidianus sulfidivorans DSM-18786T, Metallosphaera hakonensis DSM-7519T, and Metallosphaera prunae DSM-10039T.</title>
        <authorList>
            <person name="Counts J.A."/>
            <person name="Kelly R.M."/>
        </authorList>
    </citation>
    <scope>NUCLEOTIDE SEQUENCE [LARGE SCALE GENOMIC DNA]</scope>
    <source>
        <strain evidence="4 5">DSM 1651</strain>
    </source>
</reference>
<keyword evidence="5" id="KW-1185">Reference proteome</keyword>
<dbReference type="PANTHER" id="PTHR11748">
    <property type="entry name" value="D-LACTATE DEHYDROGENASE"/>
    <property type="match status" value="1"/>
</dbReference>
<dbReference type="Pfam" id="PF01565">
    <property type="entry name" value="FAD_binding_4"/>
    <property type="match status" value="1"/>
</dbReference>
<evidence type="ECO:0000256" key="1">
    <source>
        <dbReference type="ARBA" id="ARBA00022630"/>
    </source>
</evidence>
<keyword evidence="2" id="KW-0274">FAD</keyword>
<dbReference type="Gene3D" id="3.30.465.10">
    <property type="match status" value="1"/>
</dbReference>
<dbReference type="PANTHER" id="PTHR11748:SF118">
    <property type="entry name" value="ALKYLDIHYDROXYACETONEPHOSPHATE SYNTHASE (PRECURSOR)"/>
    <property type="match status" value="1"/>
</dbReference>
<keyword evidence="1" id="KW-0285">Flavoprotein</keyword>
<dbReference type="KEGG" id="abri:DFR85_03315"/>
<dbReference type="GeneID" id="36831153"/>
<organism evidence="4 5">
    <name type="scientific">Acidianus brierleyi</name>
    <dbReference type="NCBI Taxonomy" id="41673"/>
    <lineage>
        <taxon>Archaea</taxon>
        <taxon>Thermoproteota</taxon>
        <taxon>Thermoprotei</taxon>
        <taxon>Sulfolobales</taxon>
        <taxon>Sulfolobaceae</taxon>
        <taxon>Acidianus</taxon>
    </lineage>
</organism>
<dbReference type="InterPro" id="IPR016169">
    <property type="entry name" value="FAD-bd_PCMH_sub2"/>
</dbReference>
<dbReference type="GO" id="GO:0008720">
    <property type="term" value="F:D-lactate dehydrogenase (NAD+) activity"/>
    <property type="evidence" value="ECO:0007669"/>
    <property type="project" value="TreeGrafter"/>
</dbReference>
<dbReference type="AlphaFoldDB" id="A0A2U9ICQ6"/>
<accession>A0A2U9ICQ6</accession>
<evidence type="ECO:0000313" key="5">
    <source>
        <dbReference type="Proteomes" id="UP000248044"/>
    </source>
</evidence>
<sequence length="405" mass="45955">MSQLLSFEKEFGKNFITDEKELEKASEDQYLVSPIIKNLSKKAIGLLKIDNENDIRTAIDISYKHNIPLVARGAGTSTIGQVILLKPSVVLDFNNMKGIEYDKYVSVKPGTKVLETLNYLRKRGKDLMVYPSSFYISSVGGYVAGGDVGIGSFQYGYYFDESLVQLKVIGFNKEEEVKGKYVWGFAQAAGTTGFIVDSSFKLTDFQDWKDYIIEGDDLLSLLVNIKKLDRKRVRRVVIEDHDAFSVVAKGRATSNKQWITIVSSTEPLGSEINLNFMDELAFAAVYVTMSKISPFKNYFYEVRLFPIERFLSIVTKVKSVLGNKVLIHGDVMTLKGEIIIYTVFISDRENFELIDEIMRSEGIPFEIHSVEVNDRVDDPERLSLMKRYKALMDPKDLINPGKLRI</sequence>
<dbReference type="GO" id="GO:1903457">
    <property type="term" value="P:lactate catabolic process"/>
    <property type="evidence" value="ECO:0007669"/>
    <property type="project" value="TreeGrafter"/>
</dbReference>